<keyword evidence="2" id="KW-0812">Transmembrane</keyword>
<evidence type="ECO:0000313" key="4">
    <source>
        <dbReference type="Proteomes" id="UP000543804"/>
    </source>
</evidence>
<evidence type="ECO:0000313" key="3">
    <source>
        <dbReference type="EMBL" id="NMD99052.1"/>
    </source>
</evidence>
<evidence type="ECO:0008006" key="5">
    <source>
        <dbReference type="Google" id="ProtNLM"/>
    </source>
</evidence>
<dbReference type="AlphaFoldDB" id="A0A848B9D7"/>
<protein>
    <recommendedName>
        <fullName evidence="5">PepSY domain-containing protein</fullName>
    </recommendedName>
</protein>
<accession>A0A848B9D7</accession>
<feature type="region of interest" description="Disordered" evidence="1">
    <location>
        <begin position="107"/>
        <end position="203"/>
    </location>
</feature>
<dbReference type="Proteomes" id="UP000543804">
    <property type="component" value="Unassembled WGS sequence"/>
</dbReference>
<name>A0A848B9D7_9FIRM</name>
<reference evidence="3 4" key="1">
    <citation type="submission" date="2020-04" db="EMBL/GenBank/DDBJ databases">
        <authorList>
            <person name="Hitch T.C.A."/>
            <person name="Wylensek D."/>
            <person name="Clavel T."/>
        </authorList>
    </citation>
    <scope>NUCLEOTIDE SEQUENCE [LARGE SCALE GENOMIC DNA]</scope>
    <source>
        <strain evidence="3 4">PG-130-P53-12</strain>
    </source>
</reference>
<keyword evidence="4" id="KW-1185">Reference proteome</keyword>
<dbReference type="EMBL" id="JABAFA010000017">
    <property type="protein sequence ID" value="NMD99052.1"/>
    <property type="molecule type" value="Genomic_DNA"/>
</dbReference>
<sequence length="244" mass="25825">MEQNNETNATGSRRLSRVFTKKRLGGLAAVIALVLLAGGGATYYQQTQARAAHAQERAAMSQLNTIQAEKIGVTLLKEAQIRSIAADAIGQEETAVTFDEIDLMTGRQARAGKEKEQERRDGRKKEQPKEARVHARAQQPDQARAGAPEDGSAARGDKVPGERAARRANAPAASAGGEHPAPILPPGAGNAPEGSAPEGTPRPCFAPDPHFTYLVQCTAGGMHYTLCIDAVSGQVFPQSVRAAR</sequence>
<feature type="transmembrane region" description="Helical" evidence="2">
    <location>
        <begin position="24"/>
        <end position="44"/>
    </location>
</feature>
<keyword evidence="2" id="KW-0472">Membrane</keyword>
<feature type="compositionally biased region" description="Basic and acidic residues" evidence="1">
    <location>
        <begin position="111"/>
        <end position="133"/>
    </location>
</feature>
<evidence type="ECO:0000256" key="1">
    <source>
        <dbReference type="SAM" id="MobiDB-lite"/>
    </source>
</evidence>
<keyword evidence="2" id="KW-1133">Transmembrane helix</keyword>
<evidence type="ECO:0000256" key="2">
    <source>
        <dbReference type="SAM" id="Phobius"/>
    </source>
</evidence>
<comment type="caution">
    <text evidence="3">The sequence shown here is derived from an EMBL/GenBank/DDBJ whole genome shotgun (WGS) entry which is preliminary data.</text>
</comment>
<gene>
    <name evidence="3" type="ORF">HF878_06095</name>
</gene>
<dbReference type="RefSeq" id="WP_170077500.1">
    <property type="nucleotide sequence ID" value="NZ_JABAFA010000017.1"/>
</dbReference>
<organism evidence="3 4">
    <name type="scientific">Selenomonas bovis</name>
    <dbReference type="NCBI Taxonomy" id="416586"/>
    <lineage>
        <taxon>Bacteria</taxon>
        <taxon>Bacillati</taxon>
        <taxon>Bacillota</taxon>
        <taxon>Negativicutes</taxon>
        <taxon>Selenomonadales</taxon>
        <taxon>Selenomonadaceae</taxon>
        <taxon>Selenomonas</taxon>
    </lineage>
</organism>
<feature type="compositionally biased region" description="Basic and acidic residues" evidence="1">
    <location>
        <begin position="155"/>
        <end position="165"/>
    </location>
</feature>
<proteinExistence type="predicted"/>